<dbReference type="EMBL" id="CP065383">
    <property type="protein sequence ID" value="QPM66998.1"/>
    <property type="molecule type" value="Genomic_DNA"/>
</dbReference>
<organism evidence="2 3">
    <name type="scientific">Atribacter laminatus</name>
    <dbReference type="NCBI Taxonomy" id="2847778"/>
    <lineage>
        <taxon>Bacteria</taxon>
        <taxon>Pseudomonadati</taxon>
        <taxon>Atribacterota</taxon>
        <taxon>Atribacteria</taxon>
        <taxon>Atribacterales</taxon>
        <taxon>Atribacteraceae</taxon>
        <taxon>Atribacter</taxon>
    </lineage>
</organism>
<evidence type="ECO:0000256" key="1">
    <source>
        <dbReference type="SAM" id="Phobius"/>
    </source>
</evidence>
<name>A0A7T1F1I5_ATRLM</name>
<keyword evidence="1" id="KW-1133">Transmembrane helix</keyword>
<feature type="transmembrane region" description="Helical" evidence="1">
    <location>
        <begin position="167"/>
        <end position="188"/>
    </location>
</feature>
<feature type="transmembrane region" description="Helical" evidence="1">
    <location>
        <begin position="103"/>
        <end position="123"/>
    </location>
</feature>
<keyword evidence="3" id="KW-1185">Reference proteome</keyword>
<feature type="transmembrane region" description="Helical" evidence="1">
    <location>
        <begin position="194"/>
        <end position="219"/>
    </location>
</feature>
<reference evidence="2 3" key="1">
    <citation type="journal article" date="2021" name="Nat. Commun.">
        <title>Isolation of a member of the candidate phylum Atribacteria reveals a unique cell membrane structure.</title>
        <authorList>
            <person name="Taiki K."/>
            <person name="Nobu M.K."/>
            <person name="Kusada H."/>
            <person name="Meng X.-Y."/>
            <person name="Hosoki N."/>
            <person name="Uematsu K."/>
            <person name="Yoshioka H."/>
            <person name="Kamagata Y."/>
            <person name="Tamaki H."/>
        </authorList>
    </citation>
    <scope>NUCLEOTIDE SEQUENCE [LARGE SCALE GENOMIC DNA]</scope>
    <source>
        <strain evidence="2 3">RT761</strain>
    </source>
</reference>
<dbReference type="KEGG" id="alam:RT761_00185"/>
<protein>
    <submittedName>
        <fullName evidence="2">Uncharacterized protein</fullName>
    </submittedName>
</protein>
<dbReference type="RefSeq" id="WP_218112224.1">
    <property type="nucleotide sequence ID" value="NZ_CP065383.1"/>
</dbReference>
<evidence type="ECO:0000313" key="2">
    <source>
        <dbReference type="EMBL" id="QPM66998.1"/>
    </source>
</evidence>
<dbReference type="AlphaFoldDB" id="A0A7T1F1I5"/>
<accession>A0A7T1F1I5</accession>
<sequence length="224" mass="25755">MINSREFWNEAKGSFRLLISRPVFVLPTIGPALIFSLILFLSPGRRLVWISSYFQSFTLAGLGIVGMFSVFLGTCFLIALVWDYQYRNRVDFRRVYRIIQSRYSDVLLACLGLGLLIGFFSIWFVFAGFFLAFLLIFCLPAIVISGDDPFSAIKTSFRMVYENLAEVFAFFILSLSLLIIGYLLTWLIRLIPIVGIFINILFIAFLLAYIGILLTRFYLSLTRY</sequence>
<dbReference type="Proteomes" id="UP000594463">
    <property type="component" value="Chromosome"/>
</dbReference>
<evidence type="ECO:0000313" key="3">
    <source>
        <dbReference type="Proteomes" id="UP000594463"/>
    </source>
</evidence>
<feature type="transmembrane region" description="Helical" evidence="1">
    <location>
        <begin position="53"/>
        <end position="82"/>
    </location>
</feature>
<feature type="transmembrane region" description="Helical" evidence="1">
    <location>
        <begin position="21"/>
        <end position="41"/>
    </location>
</feature>
<feature type="transmembrane region" description="Helical" evidence="1">
    <location>
        <begin position="129"/>
        <end position="146"/>
    </location>
</feature>
<keyword evidence="1" id="KW-0812">Transmembrane</keyword>
<proteinExistence type="predicted"/>
<keyword evidence="1" id="KW-0472">Membrane</keyword>
<gene>
    <name evidence="2" type="ORF">RT761_00185</name>
</gene>